<dbReference type="Proteomes" id="UP000694381">
    <property type="component" value="Unassembled WGS sequence"/>
</dbReference>
<feature type="transmembrane region" description="Helical" evidence="1">
    <location>
        <begin position="45"/>
        <end position="64"/>
    </location>
</feature>
<keyword evidence="4" id="KW-1185">Reference proteome</keyword>
<evidence type="ECO:0000256" key="2">
    <source>
        <dbReference type="SAM" id="SignalP"/>
    </source>
</evidence>
<organism evidence="3 4">
    <name type="scientific">Nannospalax galili</name>
    <name type="common">Northern Israeli blind subterranean mole rat</name>
    <name type="synonym">Spalax galili</name>
    <dbReference type="NCBI Taxonomy" id="1026970"/>
    <lineage>
        <taxon>Eukaryota</taxon>
        <taxon>Metazoa</taxon>
        <taxon>Chordata</taxon>
        <taxon>Craniata</taxon>
        <taxon>Vertebrata</taxon>
        <taxon>Euteleostomi</taxon>
        <taxon>Mammalia</taxon>
        <taxon>Eutheria</taxon>
        <taxon>Euarchontoglires</taxon>
        <taxon>Glires</taxon>
        <taxon>Rodentia</taxon>
        <taxon>Myomorpha</taxon>
        <taxon>Muroidea</taxon>
        <taxon>Spalacidae</taxon>
        <taxon>Spalacinae</taxon>
        <taxon>Nannospalax</taxon>
    </lineage>
</organism>
<protein>
    <submittedName>
        <fullName evidence="3">Uncharacterized protein</fullName>
    </submittedName>
</protein>
<dbReference type="GeneTree" id="ENSGT01030000234883"/>
<keyword evidence="2" id="KW-0732">Signal</keyword>
<accession>A0A8C6R4P1</accession>
<feature type="signal peptide" evidence="2">
    <location>
        <begin position="1"/>
        <end position="21"/>
    </location>
</feature>
<evidence type="ECO:0000256" key="1">
    <source>
        <dbReference type="SAM" id="Phobius"/>
    </source>
</evidence>
<sequence length="95" mass="10386">MAGSRLRPLLLLALLLMPVHVDFSDSKSTVGSEWISTSHRNPGVVISVCLLVSVLIIGSVLIAVRRYNRDVSAFHNLDRVSMGSVSQRLPFADNL</sequence>
<reference evidence="3" key="1">
    <citation type="submission" date="2025-08" db="UniProtKB">
        <authorList>
            <consortium name="Ensembl"/>
        </authorList>
    </citation>
    <scope>IDENTIFICATION</scope>
</reference>
<keyword evidence="1" id="KW-1133">Transmembrane helix</keyword>
<proteinExistence type="predicted"/>
<keyword evidence="1" id="KW-0472">Membrane</keyword>
<dbReference type="AlphaFoldDB" id="A0A8C6R4P1"/>
<reference evidence="3" key="2">
    <citation type="submission" date="2025-09" db="UniProtKB">
        <authorList>
            <consortium name="Ensembl"/>
        </authorList>
    </citation>
    <scope>IDENTIFICATION</scope>
</reference>
<evidence type="ECO:0000313" key="4">
    <source>
        <dbReference type="Proteomes" id="UP000694381"/>
    </source>
</evidence>
<keyword evidence="1" id="KW-0812">Transmembrane</keyword>
<dbReference type="Ensembl" id="ENSNGAT00000018450.1">
    <property type="protein sequence ID" value="ENSNGAP00000012878.1"/>
    <property type="gene ID" value="ENSNGAG00000014618.1"/>
</dbReference>
<feature type="chain" id="PRO_5034548623" evidence="2">
    <location>
        <begin position="22"/>
        <end position="95"/>
    </location>
</feature>
<name>A0A8C6R4P1_NANGA</name>
<evidence type="ECO:0000313" key="3">
    <source>
        <dbReference type="Ensembl" id="ENSNGAP00000012878.1"/>
    </source>
</evidence>